<evidence type="ECO:0000256" key="3">
    <source>
        <dbReference type="ARBA" id="ARBA00022676"/>
    </source>
</evidence>
<comment type="caution">
    <text evidence="12">The sequence shown here is derived from an EMBL/GenBank/DDBJ whole genome shotgun (WGS) entry which is preliminary data.</text>
</comment>
<keyword evidence="3" id="KW-0328">Glycosyltransferase</keyword>
<evidence type="ECO:0000256" key="4">
    <source>
        <dbReference type="ARBA" id="ARBA00022679"/>
    </source>
</evidence>
<keyword evidence="13" id="KW-1185">Reference proteome</keyword>
<dbReference type="PANTHER" id="PTHR30400">
    <property type="entry name" value="MONOFUNCTIONAL BIOSYNTHETIC PEPTIDOGLYCAN TRANSGLYCOSYLASE"/>
    <property type="match status" value="1"/>
</dbReference>
<evidence type="ECO:0000313" key="13">
    <source>
        <dbReference type="Proteomes" id="UP001165044"/>
    </source>
</evidence>
<evidence type="ECO:0000313" key="12">
    <source>
        <dbReference type="EMBL" id="GLH67904.1"/>
    </source>
</evidence>
<gene>
    <name evidence="12" type="ORF">GETHED_22680</name>
</gene>
<keyword evidence="1" id="KW-1003">Cell membrane</keyword>
<dbReference type="InterPro" id="IPR001264">
    <property type="entry name" value="Glyco_trans_51"/>
</dbReference>
<dbReference type="InterPro" id="IPR023346">
    <property type="entry name" value="Lysozyme-like_dom_sf"/>
</dbReference>
<dbReference type="SUPFAM" id="SSF53955">
    <property type="entry name" value="Lysozyme-like"/>
    <property type="match status" value="1"/>
</dbReference>
<keyword evidence="6" id="KW-0133">Cell shape</keyword>
<evidence type="ECO:0000256" key="8">
    <source>
        <dbReference type="ARBA" id="ARBA00022989"/>
    </source>
</evidence>
<dbReference type="Gene3D" id="1.10.3810.10">
    <property type="entry name" value="Biosynthetic peptidoglycan transglycosylase-like"/>
    <property type="match status" value="1"/>
</dbReference>
<keyword evidence="4" id="KW-0808">Transferase</keyword>
<keyword evidence="8" id="KW-1133">Transmembrane helix</keyword>
<dbReference type="InterPro" id="IPR036950">
    <property type="entry name" value="PBP_transglycosylase"/>
</dbReference>
<evidence type="ECO:0000256" key="10">
    <source>
        <dbReference type="ARBA" id="ARBA00023316"/>
    </source>
</evidence>
<evidence type="ECO:0000256" key="2">
    <source>
        <dbReference type="ARBA" id="ARBA00022519"/>
    </source>
</evidence>
<evidence type="ECO:0000256" key="1">
    <source>
        <dbReference type="ARBA" id="ARBA00022475"/>
    </source>
</evidence>
<evidence type="ECO:0000256" key="9">
    <source>
        <dbReference type="ARBA" id="ARBA00023136"/>
    </source>
</evidence>
<dbReference type="Pfam" id="PF00912">
    <property type="entry name" value="Transgly"/>
    <property type="match status" value="1"/>
</dbReference>
<protein>
    <recommendedName>
        <fullName evidence="11">Glycosyl transferase family 51 domain-containing protein</fullName>
    </recommendedName>
</protein>
<sequence length="583" mass="62126">MGPVVLDPPGDRPPLLVVDRIAVQPRLWRLVRGHLEAGAVTLQGVHVHAGRQGERFADLARTLRPDKLHMTRPGPGRNVPAPPVVAFSGLEVRFEGSSSRQPRVVPPLVFGPLGGRIHLDRLGERTHASIATVGPGRAEGAIEATWGGGPGALQIRLHGLGAEALPESLRATLPLEIRAGTVDLSFEAPHLETLSQGEGQLTFVTRNLAVFAERLAPEPVGSLSLKVAGLVRWDAGARTVALVEATAALDDAGRAALKVALSVAARPEPHFELALRATAVDWTVLTAALPPTLAPPRGAPGLTGILAGALTVAGPLGQPAEWRLEGEVDPSHLKPAPANNGPDLARPFVYEAHLTRGGTRRVTIGPENPAFVPLGELPNHLVRAVLESEDAGFYGHKGFDLSEVQEALSNGGRLRGASTLTQQLAKNLFLSRDRTLSRKVREALATVALEVAVGKRRILEVYLNLAEWGDGVNGIGEAAQHWFGKDARTLSTKEAALLATVIPNPVRYEMYRRRGALTPAWEARVGDLLAKLHATGVLDDEGLRAAEAETLIFTTSPGSNRAQPDLRFKPVVPVRLADKGRRN</sequence>
<dbReference type="RefSeq" id="WP_285609394.1">
    <property type="nucleotide sequence ID" value="NZ_BSDC01000003.1"/>
</dbReference>
<dbReference type="EMBL" id="BSDC01000003">
    <property type="protein sequence ID" value="GLH67904.1"/>
    <property type="molecule type" value="Genomic_DNA"/>
</dbReference>
<organism evidence="12 13">
    <name type="scientific">Geothrix edaphica</name>
    <dbReference type="NCBI Taxonomy" id="2927976"/>
    <lineage>
        <taxon>Bacteria</taxon>
        <taxon>Pseudomonadati</taxon>
        <taxon>Acidobacteriota</taxon>
        <taxon>Holophagae</taxon>
        <taxon>Holophagales</taxon>
        <taxon>Holophagaceae</taxon>
        <taxon>Geothrix</taxon>
    </lineage>
</organism>
<evidence type="ECO:0000256" key="7">
    <source>
        <dbReference type="ARBA" id="ARBA00022984"/>
    </source>
</evidence>
<evidence type="ECO:0000256" key="6">
    <source>
        <dbReference type="ARBA" id="ARBA00022960"/>
    </source>
</evidence>
<proteinExistence type="predicted"/>
<keyword evidence="5" id="KW-0812">Transmembrane</keyword>
<keyword evidence="2" id="KW-0997">Cell inner membrane</keyword>
<reference evidence="12" key="1">
    <citation type="journal article" date="2023" name="Antonie Van Leeuwenhoek">
        <title>Mesoterricola silvestris gen. nov., sp. nov., Mesoterricola sediminis sp. nov., Geothrix oryzae sp. nov., Geothrix edaphica sp. nov., Geothrix rubra sp. nov., and Geothrix limicola sp. nov., six novel members of Acidobacteriota isolated from soils.</title>
        <authorList>
            <person name="Itoh H."/>
            <person name="Sugisawa Y."/>
            <person name="Mise K."/>
            <person name="Xu Z."/>
            <person name="Kuniyasu M."/>
            <person name="Ushijima N."/>
            <person name="Kawano K."/>
            <person name="Kobayashi E."/>
            <person name="Shiratori Y."/>
            <person name="Masuda Y."/>
            <person name="Senoo K."/>
        </authorList>
    </citation>
    <scope>NUCLEOTIDE SEQUENCE</scope>
    <source>
        <strain evidence="12">Red802</strain>
    </source>
</reference>
<name>A0ABQ5Q0Q2_9BACT</name>
<accession>A0ABQ5Q0Q2</accession>
<dbReference type="InterPro" id="IPR011812">
    <property type="entry name" value="Pep_trsgly"/>
</dbReference>
<dbReference type="PANTHER" id="PTHR30400:SF0">
    <property type="entry name" value="BIOSYNTHETIC PEPTIDOGLYCAN TRANSGLYCOSYLASE"/>
    <property type="match status" value="1"/>
</dbReference>
<feature type="domain" description="Glycosyl transferase family 51" evidence="11">
    <location>
        <begin position="366"/>
        <end position="517"/>
    </location>
</feature>
<keyword evidence="7" id="KW-0573">Peptidoglycan synthesis</keyword>
<keyword evidence="9" id="KW-0472">Membrane</keyword>
<dbReference type="Proteomes" id="UP001165044">
    <property type="component" value="Unassembled WGS sequence"/>
</dbReference>
<evidence type="ECO:0000259" key="11">
    <source>
        <dbReference type="Pfam" id="PF00912"/>
    </source>
</evidence>
<keyword evidence="10" id="KW-0961">Cell wall biogenesis/degradation</keyword>
<evidence type="ECO:0000256" key="5">
    <source>
        <dbReference type="ARBA" id="ARBA00022692"/>
    </source>
</evidence>